<comment type="caution">
    <text evidence="3">The sequence shown here is derived from an EMBL/GenBank/DDBJ whole genome shotgun (WGS) entry which is preliminary data.</text>
</comment>
<sequence length="267" mass="28932">MQGKTILVTGSTDGIGKQTALELARMGAHVLVHGRNTDRAKAAADEIASKTGAVVSFVTGDYASLAQVRQLAEDILSRVNRLDVLINNAGVFMTERRLTEDGFEMSWQINHLAPYLLTSLLVERLEASRPARVVSVASMTHAYARLDYENLQGEKEFKPSRAYSLAKLGNVMATFYLAEKLAGTGVTVNCLHPGVVDTKLLRAGYSIEGTSVENGARTSVFLASSPEVEGVTGKYFDDRKEAAASPMALDAAERQRFMDVTNKMLGL</sequence>
<protein>
    <recommendedName>
        <fullName evidence="5">Short-chain dehydrogenase</fullName>
    </recommendedName>
</protein>
<keyword evidence="4" id="KW-1185">Reference proteome</keyword>
<gene>
    <name evidence="3" type="ORF">ADM99_00015</name>
</gene>
<reference evidence="3 4" key="1">
    <citation type="submission" date="2015-07" db="EMBL/GenBank/DDBJ databases">
        <title>Genome sequence of Leptolinea tardivitalis DSM 16556.</title>
        <authorList>
            <person name="Hemp J."/>
            <person name="Ward L.M."/>
            <person name="Pace L.A."/>
            <person name="Fischer W.W."/>
        </authorList>
    </citation>
    <scope>NUCLEOTIDE SEQUENCE [LARGE SCALE GENOMIC DNA]</scope>
    <source>
        <strain evidence="3 4">YMTK-2</strain>
    </source>
</reference>
<keyword evidence="1" id="KW-0560">Oxidoreductase</keyword>
<dbReference type="Proteomes" id="UP000050430">
    <property type="component" value="Unassembled WGS sequence"/>
</dbReference>
<accession>A0A0P6X720</accession>
<name>A0A0P6X720_9CHLR</name>
<evidence type="ECO:0000256" key="2">
    <source>
        <dbReference type="RuleBase" id="RU000363"/>
    </source>
</evidence>
<dbReference type="AlphaFoldDB" id="A0A0P6X720"/>
<dbReference type="EMBL" id="LGCK01000001">
    <property type="protein sequence ID" value="KPL75161.1"/>
    <property type="molecule type" value="Genomic_DNA"/>
</dbReference>
<dbReference type="PRINTS" id="PR00080">
    <property type="entry name" value="SDRFAMILY"/>
</dbReference>
<dbReference type="InterPro" id="IPR002347">
    <property type="entry name" value="SDR_fam"/>
</dbReference>
<evidence type="ECO:0000313" key="3">
    <source>
        <dbReference type="EMBL" id="KPL75161.1"/>
    </source>
</evidence>
<dbReference type="Pfam" id="PF00106">
    <property type="entry name" value="adh_short"/>
    <property type="match status" value="1"/>
</dbReference>
<dbReference type="RefSeq" id="WP_158423381.1">
    <property type="nucleotide sequence ID" value="NZ_LGCK01000001.1"/>
</dbReference>
<evidence type="ECO:0000256" key="1">
    <source>
        <dbReference type="ARBA" id="ARBA00023002"/>
    </source>
</evidence>
<dbReference type="PATRIC" id="fig|229920.5.peg.3128"/>
<dbReference type="PRINTS" id="PR00081">
    <property type="entry name" value="GDHRDH"/>
</dbReference>
<organism evidence="3 4">
    <name type="scientific">Leptolinea tardivitalis</name>
    <dbReference type="NCBI Taxonomy" id="229920"/>
    <lineage>
        <taxon>Bacteria</taxon>
        <taxon>Bacillati</taxon>
        <taxon>Chloroflexota</taxon>
        <taxon>Anaerolineae</taxon>
        <taxon>Anaerolineales</taxon>
        <taxon>Anaerolineaceae</taxon>
        <taxon>Leptolinea</taxon>
    </lineage>
</organism>
<dbReference type="OrthoDB" id="9809821at2"/>
<proteinExistence type="inferred from homology"/>
<dbReference type="CDD" id="cd05327">
    <property type="entry name" value="retinol-DH_like_SDR_c_like"/>
    <property type="match status" value="1"/>
</dbReference>
<evidence type="ECO:0000313" key="4">
    <source>
        <dbReference type="Proteomes" id="UP000050430"/>
    </source>
</evidence>
<dbReference type="InterPro" id="IPR036291">
    <property type="entry name" value="NAD(P)-bd_dom_sf"/>
</dbReference>
<comment type="similarity">
    <text evidence="2">Belongs to the short-chain dehydrogenases/reductases (SDR) family.</text>
</comment>
<dbReference type="PANTHER" id="PTHR43157:SF31">
    <property type="entry name" value="PHOSPHATIDYLINOSITOL-GLYCAN BIOSYNTHESIS CLASS F PROTEIN"/>
    <property type="match status" value="1"/>
</dbReference>
<dbReference type="STRING" id="229920.ADM99_00015"/>
<evidence type="ECO:0008006" key="5">
    <source>
        <dbReference type="Google" id="ProtNLM"/>
    </source>
</evidence>
<dbReference type="GO" id="GO:0016491">
    <property type="term" value="F:oxidoreductase activity"/>
    <property type="evidence" value="ECO:0007669"/>
    <property type="project" value="UniProtKB-KW"/>
</dbReference>
<dbReference type="PANTHER" id="PTHR43157">
    <property type="entry name" value="PHOSPHATIDYLINOSITOL-GLYCAN BIOSYNTHESIS CLASS F PROTEIN-RELATED"/>
    <property type="match status" value="1"/>
</dbReference>
<dbReference type="SUPFAM" id="SSF51735">
    <property type="entry name" value="NAD(P)-binding Rossmann-fold domains"/>
    <property type="match status" value="1"/>
</dbReference>
<dbReference type="Gene3D" id="3.40.50.720">
    <property type="entry name" value="NAD(P)-binding Rossmann-like Domain"/>
    <property type="match status" value="1"/>
</dbReference>